<name>A0A5N5KJR7_PANHP</name>
<dbReference type="AlphaFoldDB" id="A0A5N5KJR7"/>
<evidence type="ECO:0000313" key="5">
    <source>
        <dbReference type="Proteomes" id="UP000327468"/>
    </source>
</evidence>
<keyword evidence="2" id="KW-0646">Protease inhibitor</keyword>
<evidence type="ECO:0000256" key="3">
    <source>
        <dbReference type="ARBA" id="ARBA00022704"/>
    </source>
</evidence>
<accession>A0A5N5KJR7</accession>
<evidence type="ECO:0008006" key="6">
    <source>
        <dbReference type="Google" id="ProtNLM"/>
    </source>
</evidence>
<comment type="similarity">
    <text evidence="1">Belongs to the cystatin family.</text>
</comment>
<gene>
    <name evidence="4" type="ORF">PHYPO_G00130740</name>
</gene>
<dbReference type="SUPFAM" id="SSF54403">
    <property type="entry name" value="Cystatin/monellin"/>
    <property type="match status" value="1"/>
</dbReference>
<dbReference type="GO" id="GO:0005829">
    <property type="term" value="C:cytosol"/>
    <property type="evidence" value="ECO:0007669"/>
    <property type="project" value="TreeGrafter"/>
</dbReference>
<evidence type="ECO:0000256" key="2">
    <source>
        <dbReference type="ARBA" id="ARBA00022690"/>
    </source>
</evidence>
<evidence type="ECO:0000313" key="4">
    <source>
        <dbReference type="EMBL" id="KAB5530557.1"/>
    </source>
</evidence>
<keyword evidence="5" id="KW-1185">Reference proteome</keyword>
<dbReference type="InterPro" id="IPR046350">
    <property type="entry name" value="Cystatin_sf"/>
</dbReference>
<dbReference type="PANTHER" id="PTHR11414">
    <property type="entry name" value="CYSTATIN FAMILY MEMBER"/>
    <property type="match status" value="1"/>
</dbReference>
<sequence>MSWSSWKEVDNEMESISNKVKHDAEQRCNKMFNTYKHLVYRTQAANDGTNYELKLYVGNNECLVLIVWKSTDPSVPLNLRKADVQPLPEASA</sequence>
<reference evidence="4 5" key="1">
    <citation type="submission" date="2019-06" db="EMBL/GenBank/DDBJ databases">
        <title>A chromosome-scale genome assembly of the striped catfish, Pangasianodon hypophthalmus.</title>
        <authorList>
            <person name="Wen M."/>
            <person name="Zahm M."/>
            <person name="Roques C."/>
            <person name="Cabau C."/>
            <person name="Klopp C."/>
            <person name="Donnadieu C."/>
            <person name="Jouanno E."/>
            <person name="Avarre J.-C."/>
            <person name="Campet M."/>
            <person name="Ha T.T.T."/>
            <person name="Dugue R."/>
            <person name="Lampietro C."/>
            <person name="Louis A."/>
            <person name="Herpin A."/>
            <person name="Echchiki A."/>
            <person name="Berthelot C."/>
            <person name="Parey E."/>
            <person name="Roest-Crollius H."/>
            <person name="Braasch I."/>
            <person name="Postlethwait J."/>
            <person name="Bobe J."/>
            <person name="Montfort J."/>
            <person name="Bouchez O."/>
            <person name="Begum T."/>
            <person name="Schartl M."/>
            <person name="Guiguen Y."/>
        </authorList>
    </citation>
    <scope>NUCLEOTIDE SEQUENCE [LARGE SCALE GENOMIC DNA]</scope>
    <source>
        <strain evidence="4 5">Indonesia</strain>
        <tissue evidence="4">Blood</tissue>
    </source>
</reference>
<evidence type="ECO:0000256" key="1">
    <source>
        <dbReference type="ARBA" id="ARBA00009403"/>
    </source>
</evidence>
<dbReference type="Proteomes" id="UP000327468">
    <property type="component" value="Chromosome 23"/>
</dbReference>
<comment type="caution">
    <text evidence="4">The sequence shown here is derived from an EMBL/GenBank/DDBJ whole genome shotgun (WGS) entry which is preliminary data.</text>
</comment>
<dbReference type="OrthoDB" id="6115262at2759"/>
<dbReference type="InterPro" id="IPR001713">
    <property type="entry name" value="Prot_inh_stefin"/>
</dbReference>
<dbReference type="PANTHER" id="PTHR11414:SF21">
    <property type="entry name" value="CYSTATIN 14A, TANDEM DUPLICATE 1-RELATED"/>
    <property type="match status" value="1"/>
</dbReference>
<organism evidence="4 5">
    <name type="scientific">Pangasianodon hypophthalmus</name>
    <name type="common">Striped catfish</name>
    <name type="synonym">Helicophagus hypophthalmus</name>
    <dbReference type="NCBI Taxonomy" id="310915"/>
    <lineage>
        <taxon>Eukaryota</taxon>
        <taxon>Metazoa</taxon>
        <taxon>Chordata</taxon>
        <taxon>Craniata</taxon>
        <taxon>Vertebrata</taxon>
        <taxon>Euteleostomi</taxon>
        <taxon>Actinopterygii</taxon>
        <taxon>Neopterygii</taxon>
        <taxon>Teleostei</taxon>
        <taxon>Ostariophysi</taxon>
        <taxon>Siluriformes</taxon>
        <taxon>Pangasiidae</taxon>
        <taxon>Pangasianodon</taxon>
    </lineage>
</organism>
<dbReference type="Gene3D" id="3.10.450.10">
    <property type="match status" value="1"/>
</dbReference>
<keyword evidence="3" id="KW-0789">Thiol protease inhibitor</keyword>
<protein>
    <recommendedName>
        <fullName evidence="6">Cystatin domain-containing protein</fullName>
    </recommendedName>
</protein>
<dbReference type="EMBL" id="VFJC01000024">
    <property type="protein sequence ID" value="KAB5530557.1"/>
    <property type="molecule type" value="Genomic_DNA"/>
</dbReference>
<proteinExistence type="inferred from homology"/>
<dbReference type="GO" id="GO:0004869">
    <property type="term" value="F:cysteine-type endopeptidase inhibitor activity"/>
    <property type="evidence" value="ECO:0007669"/>
    <property type="project" value="UniProtKB-KW"/>
</dbReference>